<proteinExistence type="predicted"/>
<sequence length="73" mass="8140">MLLQESYSIPAQIRSKGKHHGGDDVEVREVDAELPGQVKEDEEGSGQPLAEHANHYGAQREIPIQSWICSRKC</sequence>
<dbReference type="Ensembl" id="ENSPSTT00000001674.1">
    <property type="protein sequence ID" value="ENSPSTP00000001585.1"/>
    <property type="gene ID" value="ENSPSTG00000001233.1"/>
</dbReference>
<keyword evidence="3" id="KW-1185">Reference proteome</keyword>
<feature type="compositionally biased region" description="Basic and acidic residues" evidence="1">
    <location>
        <begin position="20"/>
        <end position="31"/>
    </location>
</feature>
<reference evidence="2" key="1">
    <citation type="submission" date="2025-08" db="UniProtKB">
        <authorList>
            <consortium name="Ensembl"/>
        </authorList>
    </citation>
    <scope>IDENTIFICATION</scope>
</reference>
<dbReference type="Proteomes" id="UP000694428">
    <property type="component" value="Unplaced"/>
</dbReference>
<protein>
    <submittedName>
        <fullName evidence="2">Uncharacterized protein</fullName>
    </submittedName>
</protein>
<name>A0A8C9EJI6_PAVCR</name>
<accession>A0A8C9EJI6</accession>
<evidence type="ECO:0000256" key="1">
    <source>
        <dbReference type="SAM" id="MobiDB-lite"/>
    </source>
</evidence>
<reference evidence="2" key="2">
    <citation type="submission" date="2025-09" db="UniProtKB">
        <authorList>
            <consortium name="Ensembl"/>
        </authorList>
    </citation>
    <scope>IDENTIFICATION</scope>
</reference>
<dbReference type="AlphaFoldDB" id="A0A8C9EJI6"/>
<evidence type="ECO:0000313" key="2">
    <source>
        <dbReference type="Ensembl" id="ENSPSTP00000001585.1"/>
    </source>
</evidence>
<evidence type="ECO:0000313" key="3">
    <source>
        <dbReference type="Proteomes" id="UP000694428"/>
    </source>
</evidence>
<feature type="region of interest" description="Disordered" evidence="1">
    <location>
        <begin position="1"/>
        <end position="57"/>
    </location>
</feature>
<organism evidence="2 3">
    <name type="scientific">Pavo cristatus</name>
    <name type="common">Indian peafowl</name>
    <name type="synonym">Blue peafowl</name>
    <dbReference type="NCBI Taxonomy" id="9049"/>
    <lineage>
        <taxon>Eukaryota</taxon>
        <taxon>Metazoa</taxon>
        <taxon>Chordata</taxon>
        <taxon>Craniata</taxon>
        <taxon>Vertebrata</taxon>
        <taxon>Euteleostomi</taxon>
        <taxon>Archelosauria</taxon>
        <taxon>Archosauria</taxon>
        <taxon>Dinosauria</taxon>
        <taxon>Saurischia</taxon>
        <taxon>Theropoda</taxon>
        <taxon>Coelurosauria</taxon>
        <taxon>Aves</taxon>
        <taxon>Neognathae</taxon>
        <taxon>Galloanserae</taxon>
        <taxon>Galliformes</taxon>
        <taxon>Phasianidae</taxon>
        <taxon>Phasianinae</taxon>
        <taxon>Pavo</taxon>
    </lineage>
</organism>